<accession>A0A1B9GQI0</accession>
<dbReference type="Pfam" id="PF03446">
    <property type="entry name" value="NAD_binding_2"/>
    <property type="match status" value="1"/>
</dbReference>
<dbReference type="SUPFAM" id="SSF48179">
    <property type="entry name" value="6-phosphogluconate dehydrogenase C-terminal domain-like"/>
    <property type="match status" value="1"/>
</dbReference>
<proteinExistence type="inferred from homology"/>
<feature type="compositionally biased region" description="Polar residues" evidence="8">
    <location>
        <begin position="162"/>
        <end position="171"/>
    </location>
</feature>
<feature type="region of interest" description="Disordered" evidence="8">
    <location>
        <begin position="137"/>
        <end position="216"/>
    </location>
</feature>
<evidence type="ECO:0000256" key="6">
    <source>
        <dbReference type="ARBA" id="ARBA00023027"/>
    </source>
</evidence>
<dbReference type="FunFam" id="1.10.1040.10:FF:000006">
    <property type="entry name" value="3-hydroxyisobutyrate dehydrogenase"/>
    <property type="match status" value="1"/>
</dbReference>
<feature type="domain" description="3-hydroxyisobutyrate dehydrogenase-like NAD-binding" evidence="10">
    <location>
        <begin position="305"/>
        <end position="423"/>
    </location>
</feature>
<evidence type="ECO:0000313" key="12">
    <source>
        <dbReference type="Proteomes" id="UP000092666"/>
    </source>
</evidence>
<keyword evidence="4" id="KW-0101">Branched-chain amino acid catabolism</keyword>
<gene>
    <name evidence="11" type="ORF">I316_04989</name>
</gene>
<dbReference type="OrthoDB" id="435038at2759"/>
<dbReference type="Proteomes" id="UP000092666">
    <property type="component" value="Unassembled WGS sequence"/>
</dbReference>
<dbReference type="GO" id="GO:0008442">
    <property type="term" value="F:3-hydroxyisobutyrate dehydrogenase activity"/>
    <property type="evidence" value="ECO:0007669"/>
    <property type="project" value="UniProtKB-EC"/>
</dbReference>
<dbReference type="EMBL" id="KV700126">
    <property type="protein sequence ID" value="OCF33248.1"/>
    <property type="molecule type" value="Genomic_DNA"/>
</dbReference>
<dbReference type="PANTHER" id="PTHR22981:SF7">
    <property type="entry name" value="3-HYDROXYISOBUTYRATE DEHYDROGENASE, MITOCHONDRIAL"/>
    <property type="match status" value="1"/>
</dbReference>
<sequence>MLRPTRTTMNRLSTIGWIGLGAMGHPMALNLFTKTYLAHQQSSASDHQSGGAATGARVGVGEPRYVICEQDEGRVDSFLTDLRNQGGSELASKVERLSSGKEVAQTASRILTMLPSTPQVESVYLDKHTGISAGLQSLSSSDAPILGTANPVGSSRDEANIEQLSSTTTISPGPDIPGTQTPPIDSSTTLSPSSQAATSSSSQASAPLHSTGNGDIENSTAHTLLIDCTTLSPTSAIQVAEAIHASTNGHAMMLDAPVSGGTVAAAQGQLTIMFGSPSDTVTQMALPLLQTMARDGGVMYCGSNGKGVGVKVCNNLILAINQIALAEGLALGRSLDIDPTLLHNVINTSSGASWSSRVNSPLAEIPGSPGERGYKGGFQSRLMLKDAGLALQAASDLDLPIPMTWAAKSIYEAVCNEEGEDWATRDFSVVYEWIKKKQSQGVERGWKADPTST</sequence>
<evidence type="ECO:0000256" key="7">
    <source>
        <dbReference type="ARBA" id="ARBA00049197"/>
    </source>
</evidence>
<dbReference type="AlphaFoldDB" id="A0A1B9GQI0"/>
<name>A0A1B9GQI0_9TREE</name>
<evidence type="ECO:0000259" key="9">
    <source>
        <dbReference type="Pfam" id="PF03446"/>
    </source>
</evidence>
<evidence type="ECO:0000259" key="10">
    <source>
        <dbReference type="Pfam" id="PF14833"/>
    </source>
</evidence>
<dbReference type="Gene3D" id="3.40.50.720">
    <property type="entry name" value="NAD(P)-binding Rossmann-like Domain"/>
    <property type="match status" value="2"/>
</dbReference>
<reference evidence="12" key="2">
    <citation type="submission" date="2013-12" db="EMBL/GenBank/DDBJ databases">
        <title>Evolution of pathogenesis and genome organization in the Tremellales.</title>
        <authorList>
            <person name="Cuomo C."/>
            <person name="Litvintseva A."/>
            <person name="Heitman J."/>
            <person name="Chen Y."/>
            <person name="Sun S."/>
            <person name="Springer D."/>
            <person name="Dromer F."/>
            <person name="Young S."/>
            <person name="Zeng Q."/>
            <person name="Chapman S."/>
            <person name="Gujja S."/>
            <person name="Saif S."/>
            <person name="Birren B."/>
        </authorList>
    </citation>
    <scope>NUCLEOTIDE SEQUENCE [LARGE SCALE GENOMIC DNA]</scope>
    <source>
        <strain evidence="12">BCC8398</strain>
    </source>
</reference>
<dbReference type="GO" id="GO:0006574">
    <property type="term" value="P:L-valine catabolic process"/>
    <property type="evidence" value="ECO:0007669"/>
    <property type="project" value="TreeGrafter"/>
</dbReference>
<organism evidence="11 12">
    <name type="scientific">Kwoniella heveanensis BCC8398</name>
    <dbReference type="NCBI Taxonomy" id="1296120"/>
    <lineage>
        <taxon>Eukaryota</taxon>
        <taxon>Fungi</taxon>
        <taxon>Dikarya</taxon>
        <taxon>Basidiomycota</taxon>
        <taxon>Agaricomycotina</taxon>
        <taxon>Tremellomycetes</taxon>
        <taxon>Tremellales</taxon>
        <taxon>Cryptococcaceae</taxon>
        <taxon>Kwoniella</taxon>
    </lineage>
</organism>
<dbReference type="PANTHER" id="PTHR22981">
    <property type="entry name" value="3-HYDROXYISOBUTYRATE DEHYDROGENASE-RELATED"/>
    <property type="match status" value="1"/>
</dbReference>
<comment type="pathway">
    <text evidence="1">Amino-acid degradation; L-valine degradation.</text>
</comment>
<dbReference type="InterPro" id="IPR008927">
    <property type="entry name" value="6-PGluconate_DH-like_C_sf"/>
</dbReference>
<dbReference type="InterPro" id="IPR029154">
    <property type="entry name" value="HIBADH-like_NADP-bd"/>
</dbReference>
<evidence type="ECO:0000256" key="3">
    <source>
        <dbReference type="ARBA" id="ARBA00012991"/>
    </source>
</evidence>
<reference evidence="11 12" key="1">
    <citation type="submission" date="2013-07" db="EMBL/GenBank/DDBJ databases">
        <title>The Genome Sequence of Cryptococcus heveanensis BCC8398.</title>
        <authorList>
            <consortium name="The Broad Institute Genome Sequencing Platform"/>
            <person name="Cuomo C."/>
            <person name="Litvintseva A."/>
            <person name="Chen Y."/>
            <person name="Heitman J."/>
            <person name="Sun S."/>
            <person name="Springer D."/>
            <person name="Dromer F."/>
            <person name="Young S.K."/>
            <person name="Zeng Q."/>
            <person name="Gargeya S."/>
            <person name="Fitzgerald M."/>
            <person name="Abouelleil A."/>
            <person name="Alvarado L."/>
            <person name="Berlin A.M."/>
            <person name="Chapman S.B."/>
            <person name="Dewar J."/>
            <person name="Goldberg J."/>
            <person name="Griggs A."/>
            <person name="Gujja S."/>
            <person name="Hansen M."/>
            <person name="Howarth C."/>
            <person name="Imamovic A."/>
            <person name="Larimer J."/>
            <person name="McCowan C."/>
            <person name="Murphy C."/>
            <person name="Pearson M."/>
            <person name="Priest M."/>
            <person name="Roberts A."/>
            <person name="Saif S."/>
            <person name="Shea T."/>
            <person name="Sykes S."/>
            <person name="Wortman J."/>
            <person name="Nusbaum C."/>
            <person name="Birren B."/>
        </authorList>
    </citation>
    <scope>NUCLEOTIDE SEQUENCE [LARGE SCALE GENOMIC DNA]</scope>
    <source>
        <strain evidence="11 12">BCC8398</strain>
    </source>
</reference>
<dbReference type="Gene3D" id="1.10.1040.10">
    <property type="entry name" value="N-(1-d-carboxylethyl)-l-norvaline Dehydrogenase, domain 2"/>
    <property type="match status" value="1"/>
</dbReference>
<evidence type="ECO:0000256" key="2">
    <source>
        <dbReference type="ARBA" id="ARBA00006013"/>
    </source>
</evidence>
<keyword evidence="6" id="KW-0520">NAD</keyword>
<evidence type="ECO:0000256" key="4">
    <source>
        <dbReference type="ARBA" id="ARBA00022456"/>
    </source>
</evidence>
<evidence type="ECO:0000313" key="11">
    <source>
        <dbReference type="EMBL" id="OCF33248.1"/>
    </source>
</evidence>
<dbReference type="GO" id="GO:0005739">
    <property type="term" value="C:mitochondrion"/>
    <property type="evidence" value="ECO:0007669"/>
    <property type="project" value="TreeGrafter"/>
</dbReference>
<comment type="catalytic activity">
    <reaction evidence="7">
        <text>3-hydroxy-2-methylpropanoate + NAD(+) = 2-methyl-3-oxopropanoate + NADH + H(+)</text>
        <dbReference type="Rhea" id="RHEA:17681"/>
        <dbReference type="ChEBI" id="CHEBI:11805"/>
        <dbReference type="ChEBI" id="CHEBI:15378"/>
        <dbReference type="ChEBI" id="CHEBI:57540"/>
        <dbReference type="ChEBI" id="CHEBI:57700"/>
        <dbReference type="ChEBI" id="CHEBI:57945"/>
        <dbReference type="EC" id="1.1.1.31"/>
    </reaction>
</comment>
<dbReference type="EC" id="1.1.1.31" evidence="3"/>
<keyword evidence="12" id="KW-1185">Reference proteome</keyword>
<feature type="domain" description="6-phosphogluconate dehydrogenase NADP-binding" evidence="9">
    <location>
        <begin position="213"/>
        <end position="294"/>
    </location>
</feature>
<dbReference type="GO" id="GO:0051287">
    <property type="term" value="F:NAD binding"/>
    <property type="evidence" value="ECO:0007669"/>
    <property type="project" value="InterPro"/>
</dbReference>
<evidence type="ECO:0000256" key="1">
    <source>
        <dbReference type="ARBA" id="ARBA00005109"/>
    </source>
</evidence>
<dbReference type="STRING" id="1296120.A0A1B9GQI0"/>
<dbReference type="GO" id="GO:0050661">
    <property type="term" value="F:NADP binding"/>
    <property type="evidence" value="ECO:0007669"/>
    <property type="project" value="InterPro"/>
</dbReference>
<dbReference type="InterPro" id="IPR036291">
    <property type="entry name" value="NAD(P)-bd_dom_sf"/>
</dbReference>
<protein>
    <recommendedName>
        <fullName evidence="3">3-hydroxyisobutyrate dehydrogenase</fullName>
        <ecNumber evidence="3">1.1.1.31</ecNumber>
    </recommendedName>
</protein>
<evidence type="ECO:0000256" key="8">
    <source>
        <dbReference type="SAM" id="MobiDB-lite"/>
    </source>
</evidence>
<dbReference type="SUPFAM" id="SSF51735">
    <property type="entry name" value="NAD(P)-binding Rossmann-fold domains"/>
    <property type="match status" value="2"/>
</dbReference>
<dbReference type="InterPro" id="IPR013328">
    <property type="entry name" value="6PGD_dom2"/>
</dbReference>
<evidence type="ECO:0000256" key="5">
    <source>
        <dbReference type="ARBA" id="ARBA00023002"/>
    </source>
</evidence>
<comment type="similarity">
    <text evidence="2">Belongs to the HIBADH-related family. 3-hydroxyisobutyrate dehydrogenase subfamily.</text>
</comment>
<dbReference type="Pfam" id="PF14833">
    <property type="entry name" value="NAD_binding_11"/>
    <property type="match status" value="1"/>
</dbReference>
<keyword evidence="5" id="KW-0560">Oxidoreductase</keyword>
<feature type="compositionally biased region" description="Low complexity" evidence="8">
    <location>
        <begin position="186"/>
        <end position="211"/>
    </location>
</feature>
<dbReference type="InterPro" id="IPR006115">
    <property type="entry name" value="6PGDH_NADP-bd"/>
</dbReference>